<gene>
    <name evidence="4" type="ORF">FEJ81_12360</name>
</gene>
<dbReference type="RefSeq" id="WP_138245579.1">
    <property type="nucleotide sequence ID" value="NZ_CP040330.1"/>
</dbReference>
<dbReference type="OrthoDB" id="190044at2157"/>
<feature type="compositionally biased region" description="Basic and acidic residues" evidence="1">
    <location>
        <begin position="143"/>
        <end position="164"/>
    </location>
</feature>
<accession>A0A4P8WI76</accession>
<feature type="compositionally biased region" description="Basic and acidic residues" evidence="1">
    <location>
        <begin position="1"/>
        <end position="11"/>
    </location>
</feature>
<organism evidence="4 5">
    <name type="scientific">Natrinema versiforme</name>
    <dbReference type="NCBI Taxonomy" id="88724"/>
    <lineage>
        <taxon>Archaea</taxon>
        <taxon>Methanobacteriati</taxon>
        <taxon>Methanobacteriota</taxon>
        <taxon>Stenosarchaea group</taxon>
        <taxon>Halobacteria</taxon>
        <taxon>Halobacteriales</taxon>
        <taxon>Natrialbaceae</taxon>
        <taxon>Natrinema</taxon>
    </lineage>
</organism>
<feature type="region of interest" description="Disordered" evidence="1">
    <location>
        <begin position="126"/>
        <end position="164"/>
    </location>
</feature>
<dbReference type="EMBL" id="CP040330">
    <property type="protein sequence ID" value="QCS43110.1"/>
    <property type="molecule type" value="Genomic_DNA"/>
</dbReference>
<dbReference type="GeneID" id="40266079"/>
<feature type="transmembrane region" description="Helical" evidence="2">
    <location>
        <begin position="91"/>
        <end position="111"/>
    </location>
</feature>
<evidence type="ECO:0000313" key="5">
    <source>
        <dbReference type="Proteomes" id="UP000302218"/>
    </source>
</evidence>
<evidence type="ECO:0000259" key="3">
    <source>
        <dbReference type="Pfam" id="PF13937"/>
    </source>
</evidence>
<dbReference type="AlphaFoldDB" id="A0A4P8WI76"/>
<keyword evidence="2" id="KW-1133">Transmembrane helix</keyword>
<dbReference type="Proteomes" id="UP000302218">
    <property type="component" value="Chromosome"/>
</dbReference>
<dbReference type="KEGG" id="nvr:FEJ81_12360"/>
<reference evidence="5" key="1">
    <citation type="submission" date="2019-05" db="EMBL/GenBank/DDBJ databases">
        <title>Genome sequence and methylation pattern of the halophilic Archaeon Natrinema versiforme BOL5-4.</title>
        <authorList>
            <person name="DasSarma P."/>
            <person name="Anton B.P."/>
            <person name="DasSarma S.L."/>
            <person name="Martinez F.L."/>
            <person name="Guzman D."/>
            <person name="Roberts R.J."/>
            <person name="DasSarma S."/>
        </authorList>
    </citation>
    <scope>NUCLEOTIDE SEQUENCE [LARGE SCALE GENOMIC DNA]</scope>
    <source>
        <strain evidence="5">BOL5-4</strain>
    </source>
</reference>
<sequence>MPDNNTHDSADNRTATDGGVAGQAGQAHRNTDYLGSEVNLLNPSTPFMRDHLRIVWTGFAIWILAVWGPVTATYLATDAMTTQMPVLGFPLHYFLVAFGAPTSALILSFWYSRKRDALDEKYGIDHATAGGTSRGGEAAAADGGERSDESRASSEQRSDGGVDE</sequence>
<evidence type="ECO:0000313" key="4">
    <source>
        <dbReference type="EMBL" id="QCS43110.1"/>
    </source>
</evidence>
<protein>
    <submittedName>
        <fullName evidence="4">DUF4212 domain-containing protein</fullName>
    </submittedName>
</protein>
<evidence type="ECO:0000256" key="2">
    <source>
        <dbReference type="SAM" id="Phobius"/>
    </source>
</evidence>
<dbReference type="InterPro" id="IPR019886">
    <property type="entry name" value="Na_symporter_ssu"/>
</dbReference>
<keyword evidence="2" id="KW-0812">Transmembrane</keyword>
<feature type="transmembrane region" description="Helical" evidence="2">
    <location>
        <begin position="54"/>
        <end position="76"/>
    </location>
</feature>
<feature type="region of interest" description="Disordered" evidence="1">
    <location>
        <begin position="1"/>
        <end position="26"/>
    </location>
</feature>
<name>A0A4P8WI76_9EURY</name>
<proteinExistence type="predicted"/>
<dbReference type="Pfam" id="PF13937">
    <property type="entry name" value="DUF4212"/>
    <property type="match status" value="1"/>
</dbReference>
<evidence type="ECO:0000256" key="1">
    <source>
        <dbReference type="SAM" id="MobiDB-lite"/>
    </source>
</evidence>
<dbReference type="NCBIfam" id="TIGR03647">
    <property type="entry name" value="Na_symport_sm"/>
    <property type="match status" value="1"/>
</dbReference>
<feature type="domain" description="Sodium symporter small subunit" evidence="3">
    <location>
        <begin position="45"/>
        <end position="125"/>
    </location>
</feature>
<keyword evidence="2" id="KW-0472">Membrane</keyword>